<name>A0A1G6KRE8_9FIRM</name>
<organism evidence="2 3">
    <name type="scientific">Succiniclasticum ruminis</name>
    <dbReference type="NCBI Taxonomy" id="40841"/>
    <lineage>
        <taxon>Bacteria</taxon>
        <taxon>Bacillati</taxon>
        <taxon>Bacillota</taxon>
        <taxon>Negativicutes</taxon>
        <taxon>Acidaminococcales</taxon>
        <taxon>Acidaminococcaceae</taxon>
        <taxon>Succiniclasticum</taxon>
    </lineage>
</organism>
<dbReference type="PROSITE" id="PS50943">
    <property type="entry name" value="HTH_CROC1"/>
    <property type="match status" value="1"/>
</dbReference>
<dbReference type="CDD" id="cd00093">
    <property type="entry name" value="HTH_XRE"/>
    <property type="match status" value="1"/>
</dbReference>
<keyword evidence="3" id="KW-1185">Reference proteome</keyword>
<evidence type="ECO:0000259" key="1">
    <source>
        <dbReference type="PROSITE" id="PS50943"/>
    </source>
</evidence>
<gene>
    <name evidence="2" type="ORF">SAMN04487864_10555</name>
</gene>
<dbReference type="RefSeq" id="WP_093729996.1">
    <property type="nucleotide sequence ID" value="NZ_FMYW01000005.1"/>
</dbReference>
<dbReference type="Proteomes" id="UP000198943">
    <property type="component" value="Unassembled WGS sequence"/>
</dbReference>
<accession>A0A1G6KRE8</accession>
<dbReference type="InterPro" id="IPR010982">
    <property type="entry name" value="Lambda_DNA-bd_dom_sf"/>
</dbReference>
<dbReference type="InterPro" id="IPR001387">
    <property type="entry name" value="Cro/C1-type_HTH"/>
</dbReference>
<dbReference type="GO" id="GO:0003677">
    <property type="term" value="F:DNA binding"/>
    <property type="evidence" value="ECO:0007669"/>
    <property type="project" value="InterPro"/>
</dbReference>
<dbReference type="EMBL" id="FMYW01000005">
    <property type="protein sequence ID" value="SDC33533.1"/>
    <property type="molecule type" value="Genomic_DNA"/>
</dbReference>
<dbReference type="Gene3D" id="1.10.260.40">
    <property type="entry name" value="lambda repressor-like DNA-binding domains"/>
    <property type="match status" value="1"/>
</dbReference>
<proteinExistence type="predicted"/>
<evidence type="ECO:0000313" key="3">
    <source>
        <dbReference type="Proteomes" id="UP000198943"/>
    </source>
</evidence>
<feature type="domain" description="HTH cro/C1-type" evidence="1">
    <location>
        <begin position="47"/>
        <end position="66"/>
    </location>
</feature>
<dbReference type="AlphaFoldDB" id="A0A1G6KRE8"/>
<reference evidence="3" key="1">
    <citation type="submission" date="2016-10" db="EMBL/GenBank/DDBJ databases">
        <authorList>
            <person name="Varghese N."/>
            <person name="Submissions S."/>
        </authorList>
    </citation>
    <scope>NUCLEOTIDE SEQUENCE [LARGE SCALE GENOMIC DNA]</scope>
    <source>
        <strain evidence="3">DSM 11005</strain>
    </source>
</reference>
<dbReference type="SUPFAM" id="SSF47413">
    <property type="entry name" value="lambda repressor-like DNA-binding domains"/>
    <property type="match status" value="1"/>
</dbReference>
<sequence>MSTKDIFAQRFTLLRNVYRLTYRDLGNFLGLNANTLTEWAVSRRNFPNPDKLVLIANLYGVSVDWLLGRTSIIYNHDVLAAIEQKDTISLLKQIYLVLPKDYEDTDRRLANYEPGIRANIVTLTYSSLYAALRFVLGDNFYKRDDFKTLFEANRSSIMLAQTRFLSNQGNLVSKLLKKELTMPPFDVEKEFKNQII</sequence>
<evidence type="ECO:0000313" key="2">
    <source>
        <dbReference type="EMBL" id="SDC33533.1"/>
    </source>
</evidence>
<protein>
    <submittedName>
        <fullName evidence="2">Transcriptional regulator, contains XRE-family HTH domain</fullName>
    </submittedName>
</protein>
<dbReference type="OrthoDB" id="9812239at2"/>